<evidence type="ECO:0000256" key="6">
    <source>
        <dbReference type="ARBA" id="ARBA00022801"/>
    </source>
</evidence>
<feature type="chain" id="PRO_5044637865" evidence="12">
    <location>
        <begin position="20"/>
        <end position="383"/>
    </location>
</feature>
<evidence type="ECO:0000313" key="14">
    <source>
        <dbReference type="Proteomes" id="UP000504607"/>
    </source>
</evidence>
<dbReference type="Pfam" id="PF00332">
    <property type="entry name" value="Glyco_hydro_17"/>
    <property type="match status" value="1"/>
</dbReference>
<keyword evidence="5 12" id="KW-0732">Signal</keyword>
<dbReference type="Gene3D" id="3.20.20.80">
    <property type="entry name" value="Glycosidases"/>
    <property type="match status" value="1"/>
</dbReference>
<keyword evidence="9" id="KW-0325">Glycoprotein</keyword>
<dbReference type="FunFam" id="1.20.58.1040:FF:000001">
    <property type="entry name" value="Glucan endo-1,3-beta-glucosidase 4"/>
    <property type="match status" value="1"/>
</dbReference>
<dbReference type="GeneID" id="105060708"/>
<evidence type="ECO:0000256" key="1">
    <source>
        <dbReference type="ARBA" id="ARBA00004609"/>
    </source>
</evidence>
<evidence type="ECO:0000256" key="2">
    <source>
        <dbReference type="ARBA" id="ARBA00008773"/>
    </source>
</evidence>
<dbReference type="Gene3D" id="1.20.58.1040">
    <property type="match status" value="1"/>
</dbReference>
<keyword evidence="4" id="KW-0336">GPI-anchor</keyword>
<sequence>MVGFFLLISLLPLLGLTVAGQEAIELVHLQEPSQLSLQLLHHTPSKPSIGVTVGEVDLPVVSASVLAAEGWLKTHVLAHFPSTNITTIVVGKGVLCNRGQEHLWGLVLPSVKNLHYSLVRWGMVKEIKVSAAFSSDCLHSPSSYSIFRGDIAHNTLQPLASFLQETSSAYTIDHSSKRTNLVFSAHREALERLGLSRLRDIRVVRKLSSLTSPLSAEVAKTLGLQVPSHLAKVPRYPSVQLVPPPPDASFSFAPEASPPVIPANPPDSFPVPPPPCLAAPAASAPGSGEEQKGGLWCVAKPTVPAETLQEAMDYACGDGGADCEEIRPNGSCYYPDNVVAHASYAFNSYWQKTKLSGGSCNFDGTAVLINSDPSFLQCHFELS</sequence>
<reference evidence="15 16" key="1">
    <citation type="submission" date="2025-04" db="UniProtKB">
        <authorList>
            <consortium name="RefSeq"/>
        </authorList>
    </citation>
    <scope>IDENTIFICATION</scope>
</reference>
<keyword evidence="4" id="KW-0449">Lipoprotein</keyword>
<keyword evidence="10" id="KW-0326">Glycosidase</keyword>
<dbReference type="Proteomes" id="UP000504607">
    <property type="component" value="Unplaced"/>
</dbReference>
<dbReference type="InterPro" id="IPR012946">
    <property type="entry name" value="X8"/>
</dbReference>
<keyword evidence="8" id="KW-1015">Disulfide bond</keyword>
<evidence type="ECO:0000313" key="15">
    <source>
        <dbReference type="RefSeq" id="XP_019701398.1"/>
    </source>
</evidence>
<dbReference type="InterPro" id="IPR017853">
    <property type="entry name" value="GH"/>
</dbReference>
<dbReference type="AlphaFoldDB" id="A0A6J0PAL2"/>
<keyword evidence="6" id="KW-0378">Hydrolase</keyword>
<dbReference type="GO" id="GO:0005886">
    <property type="term" value="C:plasma membrane"/>
    <property type="evidence" value="ECO:0007669"/>
    <property type="project" value="UniProtKB-SubCell"/>
</dbReference>
<dbReference type="RefSeq" id="XP_019701398.1">
    <property type="nucleotide sequence ID" value="XM_019845839.2"/>
</dbReference>
<evidence type="ECO:0000256" key="11">
    <source>
        <dbReference type="RuleBase" id="RU004335"/>
    </source>
</evidence>
<feature type="signal peptide" evidence="12">
    <location>
        <begin position="1"/>
        <end position="19"/>
    </location>
</feature>
<evidence type="ECO:0000313" key="16">
    <source>
        <dbReference type="RefSeq" id="XP_019701400.1"/>
    </source>
</evidence>
<evidence type="ECO:0000256" key="3">
    <source>
        <dbReference type="ARBA" id="ARBA00022475"/>
    </source>
</evidence>
<dbReference type="GO" id="GO:0098552">
    <property type="term" value="C:side of membrane"/>
    <property type="evidence" value="ECO:0007669"/>
    <property type="project" value="UniProtKB-KW"/>
</dbReference>
<comment type="similarity">
    <text evidence="2 11">Belongs to the glycosyl hydrolase 17 family.</text>
</comment>
<accession>A0A6J0PAL2</accession>
<comment type="subcellular location">
    <subcellularLocation>
        <location evidence="1">Cell membrane</location>
        <topology evidence="1">Lipid-anchor</topology>
        <topology evidence="1">GPI-anchor</topology>
    </subcellularLocation>
</comment>
<evidence type="ECO:0000256" key="10">
    <source>
        <dbReference type="ARBA" id="ARBA00023295"/>
    </source>
</evidence>
<name>A0A6J0PAL2_ELAGV</name>
<keyword evidence="7" id="KW-0472">Membrane</keyword>
<evidence type="ECO:0000259" key="13">
    <source>
        <dbReference type="SMART" id="SM00768"/>
    </source>
</evidence>
<evidence type="ECO:0000256" key="5">
    <source>
        <dbReference type="ARBA" id="ARBA00022729"/>
    </source>
</evidence>
<dbReference type="GO" id="GO:0005975">
    <property type="term" value="P:carbohydrate metabolic process"/>
    <property type="evidence" value="ECO:0007669"/>
    <property type="project" value="InterPro"/>
</dbReference>
<evidence type="ECO:0000256" key="7">
    <source>
        <dbReference type="ARBA" id="ARBA00023136"/>
    </source>
</evidence>
<dbReference type="InterPro" id="IPR044788">
    <property type="entry name" value="X8_dom_prot"/>
</dbReference>
<protein>
    <submittedName>
        <fullName evidence="15 16">Glucan endo-1,3-beta-glucosidase 13 isoform X1</fullName>
    </submittedName>
</protein>
<keyword evidence="3" id="KW-1003">Cell membrane</keyword>
<dbReference type="SUPFAM" id="SSF51445">
    <property type="entry name" value="(Trans)glycosidases"/>
    <property type="match status" value="1"/>
</dbReference>
<gene>
    <name evidence="15 16" type="primary">LOC105060708</name>
</gene>
<dbReference type="GO" id="GO:0009506">
    <property type="term" value="C:plasmodesma"/>
    <property type="evidence" value="ECO:0007669"/>
    <property type="project" value="UniProtKB-ARBA"/>
</dbReference>
<evidence type="ECO:0000256" key="4">
    <source>
        <dbReference type="ARBA" id="ARBA00022622"/>
    </source>
</evidence>
<dbReference type="OrthoDB" id="421038at2759"/>
<feature type="domain" description="X8" evidence="13">
    <location>
        <begin position="295"/>
        <end position="380"/>
    </location>
</feature>
<dbReference type="RefSeq" id="XP_019701400.1">
    <property type="nucleotide sequence ID" value="XM_019845841.2"/>
</dbReference>
<dbReference type="Pfam" id="PF07983">
    <property type="entry name" value="X8"/>
    <property type="match status" value="1"/>
</dbReference>
<organism evidence="14 15">
    <name type="scientific">Elaeis guineensis var. tenera</name>
    <name type="common">Oil palm</name>
    <dbReference type="NCBI Taxonomy" id="51953"/>
    <lineage>
        <taxon>Eukaryota</taxon>
        <taxon>Viridiplantae</taxon>
        <taxon>Streptophyta</taxon>
        <taxon>Embryophyta</taxon>
        <taxon>Tracheophyta</taxon>
        <taxon>Spermatophyta</taxon>
        <taxon>Magnoliopsida</taxon>
        <taxon>Liliopsida</taxon>
        <taxon>Arecaceae</taxon>
        <taxon>Arecoideae</taxon>
        <taxon>Cocoseae</taxon>
        <taxon>Elaeidinae</taxon>
        <taxon>Elaeis</taxon>
    </lineage>
</organism>
<dbReference type="InterPro" id="IPR000490">
    <property type="entry name" value="Glyco_hydro_17"/>
</dbReference>
<keyword evidence="14" id="KW-1185">Reference proteome</keyword>
<evidence type="ECO:0000256" key="12">
    <source>
        <dbReference type="SAM" id="SignalP"/>
    </source>
</evidence>
<dbReference type="PANTHER" id="PTHR31044:SF140">
    <property type="entry name" value="EXPRESSED PROTEIN"/>
    <property type="match status" value="1"/>
</dbReference>
<dbReference type="SMART" id="SM00768">
    <property type="entry name" value="X8"/>
    <property type="match status" value="1"/>
</dbReference>
<dbReference type="GO" id="GO:0004553">
    <property type="term" value="F:hydrolase activity, hydrolyzing O-glycosyl compounds"/>
    <property type="evidence" value="ECO:0007669"/>
    <property type="project" value="InterPro"/>
</dbReference>
<dbReference type="KEGG" id="egu:105060708"/>
<dbReference type="PANTHER" id="PTHR31044">
    <property type="entry name" value="BETA-1,3 GLUCANASE"/>
    <property type="match status" value="1"/>
</dbReference>
<evidence type="ECO:0000256" key="8">
    <source>
        <dbReference type="ARBA" id="ARBA00023157"/>
    </source>
</evidence>
<proteinExistence type="inferred from homology"/>
<evidence type="ECO:0000256" key="9">
    <source>
        <dbReference type="ARBA" id="ARBA00023180"/>
    </source>
</evidence>